<gene>
    <name evidence="3" type="ORF">GXP69_09930</name>
</gene>
<keyword evidence="1" id="KW-0732">Signal</keyword>
<evidence type="ECO:0000313" key="3">
    <source>
        <dbReference type="EMBL" id="NEM98013.1"/>
    </source>
</evidence>
<feature type="signal peptide" evidence="1">
    <location>
        <begin position="1"/>
        <end position="20"/>
    </location>
</feature>
<reference evidence="3 4" key="1">
    <citation type="submission" date="2020-02" db="EMBL/GenBank/DDBJ databases">
        <authorList>
            <person name="Kim M.K."/>
        </authorList>
    </citation>
    <scope>NUCLEOTIDE SEQUENCE [LARGE SCALE GENOMIC DNA]</scope>
    <source>
        <strain evidence="3 4">BT327</strain>
    </source>
</reference>
<dbReference type="EMBL" id="JAAGWD010000004">
    <property type="protein sequence ID" value="NEM98013.1"/>
    <property type="molecule type" value="Genomic_DNA"/>
</dbReference>
<proteinExistence type="predicted"/>
<accession>A0A6B3LQ89</accession>
<dbReference type="AlphaFoldDB" id="A0A6B3LQ89"/>
<feature type="chain" id="PRO_5025514560" description="DUF5723 domain-containing protein" evidence="1">
    <location>
        <begin position="21"/>
        <end position="467"/>
    </location>
</feature>
<comment type="caution">
    <text evidence="3">The sequence shown here is derived from an EMBL/GenBank/DDBJ whole genome shotgun (WGS) entry which is preliminary data.</text>
</comment>
<organism evidence="3 4">
    <name type="scientific">Pontibacter burrus</name>
    <dbReference type="NCBI Taxonomy" id="2704466"/>
    <lineage>
        <taxon>Bacteria</taxon>
        <taxon>Pseudomonadati</taxon>
        <taxon>Bacteroidota</taxon>
        <taxon>Cytophagia</taxon>
        <taxon>Cytophagales</taxon>
        <taxon>Hymenobacteraceae</taxon>
        <taxon>Pontibacter</taxon>
    </lineage>
</organism>
<dbReference type="InterPro" id="IPR043781">
    <property type="entry name" value="DUF5723"/>
</dbReference>
<dbReference type="Proteomes" id="UP000474777">
    <property type="component" value="Unassembled WGS sequence"/>
</dbReference>
<evidence type="ECO:0000259" key="2">
    <source>
        <dbReference type="Pfam" id="PF18990"/>
    </source>
</evidence>
<feature type="domain" description="DUF5723" evidence="2">
    <location>
        <begin position="54"/>
        <end position="381"/>
    </location>
</feature>
<keyword evidence="4" id="KW-1185">Reference proteome</keyword>
<sequence length="467" mass="50311">MKKLLLAATALLMAPFAVLAQTESSSFSVVSRGGVQNTFVHDYQAIGVNPANLGRSTSFISFTIAEFGGYGSSQAFTRATLKNAIKLASDQSISMEERLQLAKAFNSDNVLNAGADINTFALSVNLPKIGGFAVSNRQRMLGHVAFNKNFSELLFLGEEAPFLKDIQPDETLYVSELFDGSQVKMSWVNEWNLAYGREIIDLPLINIYGGVGYKYLQGLGMYEFSAKAGNLKAYNALSPVLDADYDKYLDDPKFNYNSADGLLNPVGRGHGVDLGLSAEIVKIVKVSASVTDIGNIRWTKNLLEGKDNGFTMEDLGRTGAENSDFWGDAGKMAQAIVDSALVFSPVGEIKVNLPTRFRFGAGVKIGQRLEVGVDYVAPLNKAPGNITDDFVGLGIDFSPVPVFRLSSGVSTGAGDKLNVPFGFAIVSPVYEFGVGMRDVTAPFTKNNPGASFAMGFLRFKIGKPQIL</sequence>
<evidence type="ECO:0000313" key="4">
    <source>
        <dbReference type="Proteomes" id="UP000474777"/>
    </source>
</evidence>
<protein>
    <recommendedName>
        <fullName evidence="2">DUF5723 domain-containing protein</fullName>
    </recommendedName>
</protein>
<name>A0A6B3LQ89_9BACT</name>
<dbReference type="RefSeq" id="WP_163914903.1">
    <property type="nucleotide sequence ID" value="NZ_JAAGWD010000004.1"/>
</dbReference>
<evidence type="ECO:0000256" key="1">
    <source>
        <dbReference type="SAM" id="SignalP"/>
    </source>
</evidence>
<dbReference type="Pfam" id="PF18990">
    <property type="entry name" value="DUF5723"/>
    <property type="match status" value="1"/>
</dbReference>